<dbReference type="RefSeq" id="WP_377423105.1">
    <property type="nucleotide sequence ID" value="NZ_JBHSPR010000013.1"/>
</dbReference>
<keyword evidence="2" id="KW-1185">Reference proteome</keyword>
<evidence type="ECO:0000313" key="2">
    <source>
        <dbReference type="Proteomes" id="UP001596203"/>
    </source>
</evidence>
<organism evidence="1 2">
    <name type="scientific">Plantactinospora solaniradicis</name>
    <dbReference type="NCBI Taxonomy" id="1723736"/>
    <lineage>
        <taxon>Bacteria</taxon>
        <taxon>Bacillati</taxon>
        <taxon>Actinomycetota</taxon>
        <taxon>Actinomycetes</taxon>
        <taxon>Micromonosporales</taxon>
        <taxon>Micromonosporaceae</taxon>
        <taxon>Plantactinospora</taxon>
    </lineage>
</organism>
<protein>
    <submittedName>
        <fullName evidence="1">Ig-like domain-containing protein</fullName>
    </submittedName>
</protein>
<proteinExistence type="predicted"/>
<dbReference type="Proteomes" id="UP001596203">
    <property type="component" value="Unassembled WGS sequence"/>
</dbReference>
<dbReference type="InterPro" id="IPR028994">
    <property type="entry name" value="Integrin_alpha_N"/>
</dbReference>
<dbReference type="SUPFAM" id="SSF69318">
    <property type="entry name" value="Integrin alpha N-terminal domain"/>
    <property type="match status" value="1"/>
</dbReference>
<gene>
    <name evidence="1" type="ORF">ACFP2T_18000</name>
</gene>
<sequence>MNVRRAVAGGVAGTLTMLIAVAGPAWAGWMNEPIFADVTGDGRIDRVTSVRVDDMCGISVEAGLAAGGYDRPHVRSYRLPGSTPPYIYCPDMGEAVDMAGDGTVELVMAWFHGSNTGYDVLVLRGFRPHQMIDTFMNRPSVIESLDLTADGLVDIWQTTDDGHGLLTFLNTRAGTLVPGPLKVDDVTPVVSDMRFVDFDGNRRLDVLMPYVYGLSGPWSNGVLVGFDNGTVVELVGSLDSEVYWDVSVVDADRNGRPDVRTVVATGPTVGTVTTFINRGGRSFVVAPLANDDLAYAYRARPTAIKVRDNDWASRNATLSIVTPPRYGRLTTTDPRYEVVYQRTATHRLPDTFVYRLSQDRRTDTATVTVRMRD</sequence>
<dbReference type="Pfam" id="PF17963">
    <property type="entry name" value="Big_9"/>
    <property type="match status" value="1"/>
</dbReference>
<evidence type="ECO:0000313" key="1">
    <source>
        <dbReference type="EMBL" id="MFC6018089.1"/>
    </source>
</evidence>
<name>A0ABW1K8Y9_9ACTN</name>
<dbReference type="EMBL" id="JBHSPR010000013">
    <property type="protein sequence ID" value="MFC6018089.1"/>
    <property type="molecule type" value="Genomic_DNA"/>
</dbReference>
<comment type="caution">
    <text evidence="1">The sequence shown here is derived from an EMBL/GenBank/DDBJ whole genome shotgun (WGS) entry which is preliminary data.</text>
</comment>
<accession>A0ABW1K8Y9</accession>
<reference evidence="2" key="1">
    <citation type="journal article" date="2019" name="Int. J. Syst. Evol. Microbiol.">
        <title>The Global Catalogue of Microorganisms (GCM) 10K type strain sequencing project: providing services to taxonomists for standard genome sequencing and annotation.</title>
        <authorList>
            <consortium name="The Broad Institute Genomics Platform"/>
            <consortium name="The Broad Institute Genome Sequencing Center for Infectious Disease"/>
            <person name="Wu L."/>
            <person name="Ma J."/>
        </authorList>
    </citation>
    <scope>NUCLEOTIDE SEQUENCE [LARGE SCALE GENOMIC DNA]</scope>
    <source>
        <strain evidence="2">ZS-35-S2</strain>
    </source>
</reference>